<reference evidence="1 2" key="1">
    <citation type="submission" date="2016-11" db="EMBL/GenBank/DDBJ databases">
        <authorList>
            <person name="Jaros S."/>
            <person name="Januszkiewicz K."/>
            <person name="Wedrychowicz H."/>
        </authorList>
    </citation>
    <scope>NUCLEOTIDE SEQUENCE [LARGE SCALE GENOMIC DNA]</scope>
    <source>
        <strain evidence="1 2">GAS499</strain>
    </source>
</reference>
<organism evidence="1 2">
    <name type="scientific">Bradyrhizobium lablabi</name>
    <dbReference type="NCBI Taxonomy" id="722472"/>
    <lineage>
        <taxon>Bacteria</taxon>
        <taxon>Pseudomonadati</taxon>
        <taxon>Pseudomonadota</taxon>
        <taxon>Alphaproteobacteria</taxon>
        <taxon>Hyphomicrobiales</taxon>
        <taxon>Nitrobacteraceae</taxon>
        <taxon>Bradyrhizobium</taxon>
    </lineage>
</organism>
<proteinExistence type="predicted"/>
<evidence type="ECO:0000313" key="2">
    <source>
        <dbReference type="Proteomes" id="UP000189935"/>
    </source>
</evidence>
<dbReference type="EMBL" id="LT670844">
    <property type="protein sequence ID" value="SHK40111.1"/>
    <property type="molecule type" value="Genomic_DNA"/>
</dbReference>
<protein>
    <submittedName>
        <fullName evidence="1">Uncharacterized protein</fullName>
    </submittedName>
</protein>
<name>A0A1M6S5Y5_9BRAD</name>
<dbReference type="Proteomes" id="UP000189935">
    <property type="component" value="Chromosome I"/>
</dbReference>
<dbReference type="RefSeq" id="WP_079539220.1">
    <property type="nucleotide sequence ID" value="NZ_LT670844.1"/>
</dbReference>
<gene>
    <name evidence="1" type="ORF">SAMN05444159_3166</name>
</gene>
<accession>A0A1M6S5Y5</accession>
<sequence length="134" mass="15085">MTEVEVIERPSLDGKRSALVLAEDRVGHYSEFREFFIRRFSLDTNGLSKSGYFRGPSGAIYSLVFVGRSGEPFPDGLEVYALVDALEPLSEEDVDTDLWAFLRWMIQGIGGEWKVEDLDATGRLYQLPFLSGRG</sequence>
<dbReference type="OrthoDB" id="8230850at2"/>
<evidence type="ECO:0000313" key="1">
    <source>
        <dbReference type="EMBL" id="SHK40111.1"/>
    </source>
</evidence>
<dbReference type="AlphaFoldDB" id="A0A1M6S5Y5"/>